<feature type="region of interest" description="Disordered" evidence="1">
    <location>
        <begin position="1"/>
        <end position="38"/>
    </location>
</feature>
<evidence type="ECO:0000313" key="3">
    <source>
        <dbReference type="Proteomes" id="UP000593571"/>
    </source>
</evidence>
<dbReference type="SUPFAM" id="SSF50249">
    <property type="entry name" value="Nucleic acid-binding proteins"/>
    <property type="match status" value="2"/>
</dbReference>
<gene>
    <name evidence="2" type="ORF">HJG63_016352</name>
</gene>
<dbReference type="Proteomes" id="UP000593571">
    <property type="component" value="Unassembled WGS sequence"/>
</dbReference>
<dbReference type="PANTHER" id="PTHR14944">
    <property type="entry name" value="RPA-RELATED PROTEIN RADX"/>
    <property type="match status" value="1"/>
</dbReference>
<dbReference type="InterPro" id="IPR012340">
    <property type="entry name" value="NA-bd_OB-fold"/>
</dbReference>
<protein>
    <submittedName>
        <fullName evidence="2">RPA1 related single stranded DNA binding protein, X-linked</fullName>
    </submittedName>
</protein>
<proteinExistence type="predicted"/>
<dbReference type="AlphaFoldDB" id="A0A7J8EL77"/>
<evidence type="ECO:0000313" key="2">
    <source>
        <dbReference type="EMBL" id="KAF6436257.1"/>
    </source>
</evidence>
<comment type="caution">
    <text evidence="2">The sequence shown here is derived from an EMBL/GenBank/DDBJ whole genome shotgun (WGS) entry which is preliminary data.</text>
</comment>
<evidence type="ECO:0000256" key="1">
    <source>
        <dbReference type="SAM" id="MobiDB-lite"/>
    </source>
</evidence>
<dbReference type="GO" id="GO:0003697">
    <property type="term" value="F:single-stranded DNA binding"/>
    <property type="evidence" value="ECO:0007669"/>
    <property type="project" value="InterPro"/>
</dbReference>
<organism evidence="2 3">
    <name type="scientific">Rousettus aegyptiacus</name>
    <name type="common">Egyptian fruit bat</name>
    <name type="synonym">Pteropus aegyptiacus</name>
    <dbReference type="NCBI Taxonomy" id="9407"/>
    <lineage>
        <taxon>Eukaryota</taxon>
        <taxon>Metazoa</taxon>
        <taxon>Chordata</taxon>
        <taxon>Craniata</taxon>
        <taxon>Vertebrata</taxon>
        <taxon>Euteleostomi</taxon>
        <taxon>Mammalia</taxon>
        <taxon>Eutheria</taxon>
        <taxon>Laurasiatheria</taxon>
        <taxon>Chiroptera</taxon>
        <taxon>Yinpterochiroptera</taxon>
        <taxon>Pteropodoidea</taxon>
        <taxon>Pteropodidae</taxon>
        <taxon>Rousettinae</taxon>
        <taxon>Rousettus</taxon>
    </lineage>
</organism>
<dbReference type="PANTHER" id="PTHR14944:SF2">
    <property type="entry name" value="RPA-RELATED PROTEIN RADX"/>
    <property type="match status" value="1"/>
</dbReference>
<dbReference type="InterPro" id="IPR040893">
    <property type="entry name" value="RADX"/>
</dbReference>
<accession>A0A7J8EL77</accession>
<keyword evidence="3" id="KW-1185">Reference proteome</keyword>
<dbReference type="Gene3D" id="2.40.50.140">
    <property type="entry name" value="Nucleic acid-binding proteins"/>
    <property type="match status" value="1"/>
</dbReference>
<dbReference type="EMBL" id="JACASE010000009">
    <property type="protein sequence ID" value="KAF6436257.1"/>
    <property type="molecule type" value="Genomic_DNA"/>
</dbReference>
<dbReference type="Pfam" id="PF17659">
    <property type="entry name" value="RADX"/>
    <property type="match status" value="1"/>
</dbReference>
<name>A0A7J8EL77_ROUAE</name>
<reference evidence="2 3" key="1">
    <citation type="journal article" date="2020" name="Nature">
        <title>Six reference-quality genomes reveal evolution of bat adaptations.</title>
        <authorList>
            <person name="Jebb D."/>
            <person name="Huang Z."/>
            <person name="Pippel M."/>
            <person name="Hughes G.M."/>
            <person name="Lavrichenko K."/>
            <person name="Devanna P."/>
            <person name="Winkler S."/>
            <person name="Jermiin L.S."/>
            <person name="Skirmuntt E.C."/>
            <person name="Katzourakis A."/>
            <person name="Burkitt-Gray L."/>
            <person name="Ray D.A."/>
            <person name="Sullivan K.A.M."/>
            <person name="Roscito J.G."/>
            <person name="Kirilenko B.M."/>
            <person name="Davalos L.M."/>
            <person name="Corthals A.P."/>
            <person name="Power M.L."/>
            <person name="Jones G."/>
            <person name="Ransome R.D."/>
            <person name="Dechmann D.K.N."/>
            <person name="Locatelli A.G."/>
            <person name="Puechmaille S.J."/>
            <person name="Fedrigo O."/>
            <person name="Jarvis E.D."/>
            <person name="Hiller M."/>
            <person name="Vernes S.C."/>
            <person name="Myers E.W."/>
            <person name="Teeling E.C."/>
        </authorList>
    </citation>
    <scope>NUCLEOTIDE SEQUENCE [LARGE SCALE GENOMIC DNA]</scope>
    <source>
        <strain evidence="2">MRouAeg1</strain>
        <tissue evidence="2">Muscle</tissue>
    </source>
</reference>
<sequence length="453" mass="52519">MSGELEQPQAGPSRTGLNLPNPERNETGVPGGVIRRAGTQGPTSWIQKVLEQITDSPLQSVTPSEVVPVAVLAVQRYLLEDEPRDRILKPPFYCYDVTISDGVYQEKCYLDPSLNFLVYKNILKVGIEMKIFRVSCIYNEKRLGQGILCIDNVHCGETLDTISVETPFRNSAHEEIPERPLRGGKSHYLALWNNEDPYGDIWLTNKQPEEHNFNNTRIISLSHLEMTWNNRKNFPALLVRILHKSRLRYYGKPDKKMIEPYQTFLEVADSSGTVSVVMWNALCPEWYKSLRVGLVLLLQDYSVKRSYPFRLQPLPVDPQIKLISTMEVCLNLRDPPTNIIIIPERQVKPEWRLPKLNHRFVTRSELDNMAEKQICDVVGILVFVGRVQRSKKKENREDFWSYRWLHIADGTSQHPFIVQLFSTSQPEIFENICPSTKFQYFYFFLFLEVRTLT</sequence>